<dbReference type="EMBL" id="NVQC01000022">
    <property type="protein sequence ID" value="PTL35921.1"/>
    <property type="molecule type" value="Genomic_DNA"/>
</dbReference>
<evidence type="ECO:0000256" key="1">
    <source>
        <dbReference type="ARBA" id="ARBA00007435"/>
    </source>
</evidence>
<dbReference type="InterPro" id="IPR035901">
    <property type="entry name" value="GIY-YIG_endonuc_sf"/>
</dbReference>
<evidence type="ECO:0000313" key="4">
    <source>
        <dbReference type="Proteomes" id="UP000241436"/>
    </source>
</evidence>
<dbReference type="PANTHER" id="PTHR34477:SF5">
    <property type="entry name" value="BSL5627 PROTEIN"/>
    <property type="match status" value="1"/>
</dbReference>
<dbReference type="Pfam" id="PF01541">
    <property type="entry name" value="GIY-YIG"/>
    <property type="match status" value="1"/>
</dbReference>
<proteinExistence type="inferred from homology"/>
<organism evidence="3 4">
    <name type="scientific">Candidatus Methylomirabilis limnetica</name>
    <dbReference type="NCBI Taxonomy" id="2033718"/>
    <lineage>
        <taxon>Bacteria</taxon>
        <taxon>Candidatus Methylomirabilota</taxon>
        <taxon>Candidatus Methylomirabilia</taxon>
        <taxon>Candidatus Methylomirabilales</taxon>
        <taxon>Candidatus Methylomirabilaceae</taxon>
        <taxon>Candidatus Methylomirabilis</taxon>
    </lineage>
</organism>
<feature type="domain" description="GIY-YIG" evidence="2">
    <location>
        <begin position="1"/>
        <end position="70"/>
    </location>
</feature>
<dbReference type="AlphaFoldDB" id="A0A2T4TXR6"/>
<comment type="similarity">
    <text evidence="1">Belongs to the UPF0213 family.</text>
</comment>
<comment type="caution">
    <text evidence="3">The sequence shown here is derived from an EMBL/GenBank/DDBJ whole genome shotgun (WGS) entry which is preliminary data.</text>
</comment>
<dbReference type="CDD" id="cd10448">
    <property type="entry name" value="GIY-YIG_unchar_3"/>
    <property type="match status" value="1"/>
</dbReference>
<dbReference type="Proteomes" id="UP000241436">
    <property type="component" value="Unassembled WGS sequence"/>
</dbReference>
<accession>A0A2T4TXR6</accession>
<sequence length="86" mass="9964">MTIKAHTTLYVGVTSDVIKRVYEHRAKLVEGFTKRYNLTELVYYEVYDDIEAAIVREKQLKAGSRARKLQLINGMNPTRDDLFEGL</sequence>
<dbReference type="Gene3D" id="3.40.1440.10">
    <property type="entry name" value="GIY-YIG endonuclease"/>
    <property type="match status" value="1"/>
</dbReference>
<protein>
    <submittedName>
        <fullName evidence="3">Excinuclease ABC subunit C</fullName>
    </submittedName>
</protein>
<dbReference type="PANTHER" id="PTHR34477">
    <property type="entry name" value="UPF0213 PROTEIN YHBQ"/>
    <property type="match status" value="1"/>
</dbReference>
<gene>
    <name evidence="3" type="ORF">CLG94_08915</name>
</gene>
<dbReference type="PROSITE" id="PS50164">
    <property type="entry name" value="GIY_YIG"/>
    <property type="match status" value="1"/>
</dbReference>
<reference evidence="4" key="2">
    <citation type="journal article" date="2018" name="Environ. Microbiol.">
        <title>Bloom of a denitrifying methanotroph, 'Candidatus Methylomirabilis limnetica', in a deep stratified lake.</title>
        <authorList>
            <person name="Graf J.S."/>
            <person name="Mayr M.J."/>
            <person name="Marchant H.K."/>
            <person name="Tienken D."/>
            <person name="Hach P.F."/>
            <person name="Brand A."/>
            <person name="Schubert C.J."/>
            <person name="Kuypers M.M."/>
            <person name="Milucka J."/>
        </authorList>
    </citation>
    <scope>NUCLEOTIDE SEQUENCE [LARGE SCALE GENOMIC DNA]</scope>
    <source>
        <strain evidence="4">Zug</strain>
    </source>
</reference>
<reference evidence="3 4" key="1">
    <citation type="submission" date="2017-09" db="EMBL/GenBank/DDBJ databases">
        <title>Bloom of a denitrifying methanotroph, Candidatus Methylomirabilis limnetica, in a deep stratified lake.</title>
        <authorList>
            <person name="Graf J.S."/>
            <person name="Marchant H.K."/>
            <person name="Tienken D."/>
            <person name="Hach P.F."/>
            <person name="Brand A."/>
            <person name="Schubert C.J."/>
            <person name="Kuypers M.M."/>
            <person name="Milucka J."/>
        </authorList>
    </citation>
    <scope>NUCLEOTIDE SEQUENCE [LARGE SCALE GENOMIC DNA]</scope>
    <source>
        <strain evidence="3 4">Zug</strain>
    </source>
</reference>
<dbReference type="OrthoDB" id="9807770at2"/>
<dbReference type="SUPFAM" id="SSF82771">
    <property type="entry name" value="GIY-YIG endonuclease"/>
    <property type="match status" value="1"/>
</dbReference>
<name>A0A2T4TXR6_9BACT</name>
<evidence type="ECO:0000313" key="3">
    <source>
        <dbReference type="EMBL" id="PTL35921.1"/>
    </source>
</evidence>
<evidence type="ECO:0000259" key="2">
    <source>
        <dbReference type="PROSITE" id="PS50164"/>
    </source>
</evidence>
<dbReference type="InterPro" id="IPR050190">
    <property type="entry name" value="UPF0213_domain"/>
</dbReference>
<dbReference type="InterPro" id="IPR000305">
    <property type="entry name" value="GIY-YIG_endonuc"/>
</dbReference>
<keyword evidence="4" id="KW-1185">Reference proteome</keyword>